<dbReference type="KEGG" id="afx:JZ786_08885"/>
<sequence length="126" mass="14120">MNMQMGMSEHDMVTMLLAEEKRVAGEYVLATVEANCQTVHDVFARLLQNTLQTQRQVFKVMEQNNWYPAPSPAPSQEVQKQIQRGQQTKQETDQFLGAIGASRDAAANQMLNGAAQQAGMNHQRPM</sequence>
<reference evidence="2 3" key="1">
    <citation type="submission" date="2021-02" db="EMBL/GenBank/DDBJ databases">
        <title>Alicyclobacillus curvatus sp. nov. and Alicyclobacillus mengziensis sp. nov., two acidophilic bacteria isolated from acid mine drainage.</title>
        <authorList>
            <person name="Huang Y."/>
        </authorList>
    </citation>
    <scope>NUCLEOTIDE SEQUENCE [LARGE SCALE GENOMIC DNA]</scope>
    <source>
        <strain evidence="2 3">S30H14</strain>
    </source>
</reference>
<dbReference type="Proteomes" id="UP000663505">
    <property type="component" value="Chromosome"/>
</dbReference>
<evidence type="ECO:0000313" key="2">
    <source>
        <dbReference type="EMBL" id="QSO49023.1"/>
    </source>
</evidence>
<keyword evidence="2" id="KW-0167">Capsid protein</keyword>
<name>A0A9X7Z913_9BACL</name>
<organism evidence="2 3">
    <name type="scientific">Alicyclobacillus mengziensis</name>
    <dbReference type="NCBI Taxonomy" id="2931921"/>
    <lineage>
        <taxon>Bacteria</taxon>
        <taxon>Bacillati</taxon>
        <taxon>Bacillota</taxon>
        <taxon>Bacilli</taxon>
        <taxon>Bacillales</taxon>
        <taxon>Alicyclobacillaceae</taxon>
        <taxon>Alicyclobacillus</taxon>
    </lineage>
</organism>
<evidence type="ECO:0000313" key="3">
    <source>
        <dbReference type="Proteomes" id="UP000663505"/>
    </source>
</evidence>
<dbReference type="Pfam" id="PF07875">
    <property type="entry name" value="Coat_F"/>
    <property type="match status" value="1"/>
</dbReference>
<dbReference type="InterPro" id="IPR012851">
    <property type="entry name" value="Spore_coat_CotF-like"/>
</dbReference>
<protein>
    <submittedName>
        <fullName evidence="2">Spore coat protein</fullName>
    </submittedName>
</protein>
<accession>A0A9X7Z913</accession>
<dbReference type="RefSeq" id="WP_206658337.1">
    <property type="nucleotide sequence ID" value="NZ_CP071182.1"/>
</dbReference>
<dbReference type="EMBL" id="CP071182">
    <property type="protein sequence ID" value="QSO49023.1"/>
    <property type="molecule type" value="Genomic_DNA"/>
</dbReference>
<keyword evidence="3" id="KW-1185">Reference proteome</keyword>
<proteinExistence type="predicted"/>
<feature type="compositionally biased region" description="Low complexity" evidence="1">
    <location>
        <begin position="79"/>
        <end position="89"/>
    </location>
</feature>
<dbReference type="AlphaFoldDB" id="A0A9X7Z913"/>
<gene>
    <name evidence="2" type="ORF">JZ786_08885</name>
</gene>
<evidence type="ECO:0000256" key="1">
    <source>
        <dbReference type="SAM" id="MobiDB-lite"/>
    </source>
</evidence>
<feature type="region of interest" description="Disordered" evidence="1">
    <location>
        <begin position="65"/>
        <end position="90"/>
    </location>
</feature>
<keyword evidence="2" id="KW-0946">Virion</keyword>